<dbReference type="NCBIfam" id="TIGR01067">
    <property type="entry name" value="rplN_bact"/>
    <property type="match status" value="1"/>
</dbReference>
<dbReference type="GO" id="GO:0070180">
    <property type="term" value="F:large ribosomal subunit rRNA binding"/>
    <property type="evidence" value="ECO:0007669"/>
    <property type="project" value="TreeGrafter"/>
</dbReference>
<dbReference type="SMART" id="SM01374">
    <property type="entry name" value="Ribosomal_L14"/>
    <property type="match status" value="1"/>
</dbReference>
<evidence type="ECO:0000256" key="1">
    <source>
        <dbReference type="ARBA" id="ARBA00010745"/>
    </source>
</evidence>
<gene>
    <name evidence="5" type="primary">rpl14</name>
</gene>
<protein>
    <submittedName>
        <fullName evidence="5">Rpl14</fullName>
    </submittedName>
</protein>
<dbReference type="PANTHER" id="PTHR11761:SF3">
    <property type="entry name" value="LARGE RIBOSOMAL SUBUNIT PROTEIN UL14M"/>
    <property type="match status" value="1"/>
</dbReference>
<dbReference type="CDD" id="cd00337">
    <property type="entry name" value="Ribosomal_uL14"/>
    <property type="match status" value="1"/>
</dbReference>
<dbReference type="HAMAP" id="MF_01367">
    <property type="entry name" value="Ribosomal_uL14"/>
    <property type="match status" value="1"/>
</dbReference>
<dbReference type="EMBL" id="MH304845">
    <property type="protein sequence ID" value="AXP85382.1"/>
    <property type="molecule type" value="Genomic_DNA"/>
</dbReference>
<dbReference type="Pfam" id="PF00238">
    <property type="entry name" value="Ribosomal_L14"/>
    <property type="match status" value="1"/>
</dbReference>
<dbReference type="SUPFAM" id="SSF50193">
    <property type="entry name" value="Ribosomal protein L14"/>
    <property type="match status" value="1"/>
</dbReference>
<dbReference type="GO" id="GO:0006412">
    <property type="term" value="P:translation"/>
    <property type="evidence" value="ECO:0007669"/>
    <property type="project" value="InterPro"/>
</dbReference>
<dbReference type="InterPro" id="IPR000218">
    <property type="entry name" value="Ribosomal_uL14"/>
</dbReference>
<dbReference type="InterPro" id="IPR005745">
    <property type="entry name" value="Ribosomal_uL14_bac-type"/>
</dbReference>
<dbReference type="GO" id="GO:0005762">
    <property type="term" value="C:mitochondrial large ribosomal subunit"/>
    <property type="evidence" value="ECO:0007669"/>
    <property type="project" value="TreeGrafter"/>
</dbReference>
<reference evidence="5" key="1">
    <citation type="submission" date="2018-05" db="EMBL/GenBank/DDBJ databases">
        <title>A widespread coral-associated apicomplexan with an unusual plastid.</title>
        <authorList>
            <person name="Kwong W.K."/>
            <person name="Keeling P.J."/>
        </authorList>
    </citation>
    <scope>NUCLEOTIDE SEQUENCE</scope>
</reference>
<dbReference type="PANTHER" id="PTHR11761">
    <property type="entry name" value="50S/60S RIBOSOMAL PROTEIN L14/L23"/>
    <property type="match status" value="1"/>
</dbReference>
<evidence type="ECO:0000256" key="4">
    <source>
        <dbReference type="RuleBase" id="RU003949"/>
    </source>
</evidence>
<comment type="similarity">
    <text evidence="1 4">Belongs to the universal ribosomal protein uL14 family.</text>
</comment>
<evidence type="ECO:0000256" key="3">
    <source>
        <dbReference type="ARBA" id="ARBA00023274"/>
    </source>
</evidence>
<proteinExistence type="inferred from homology"/>
<dbReference type="Gene3D" id="2.40.150.20">
    <property type="entry name" value="Ribosomal protein L14"/>
    <property type="match status" value="1"/>
</dbReference>
<dbReference type="InterPro" id="IPR036853">
    <property type="entry name" value="Ribosomal_uL14_sf"/>
</dbReference>
<dbReference type="AlphaFoldDB" id="A0A346KN91"/>
<dbReference type="GO" id="GO:0003735">
    <property type="term" value="F:structural constituent of ribosome"/>
    <property type="evidence" value="ECO:0007669"/>
    <property type="project" value="InterPro"/>
</dbReference>
<sequence length="121" mass="13213">MASIGTSFYVSDNTGAKKLVCLKNLSRKTTKVNLGDLIVGVIKVASPKGVVKKSDIIYAVVIRTKSSFRYSDGTRVRFQDNAVVLVDKNYNPLGTRIFGVVSKLIKMKQNSKLSSLATELV</sequence>
<name>A0A346KN91_9APIC</name>
<keyword evidence="2 4" id="KW-0689">Ribosomal protein</keyword>
<accession>A0A346KN91</accession>
<keyword evidence="3 4" id="KW-0687">Ribonucleoprotein</keyword>
<organism evidence="5">
    <name type="scientific">Apicomplexa sp. WK-2018_Corallicola</name>
    <dbReference type="NCBI Taxonomy" id="2304055"/>
    <lineage>
        <taxon>Eukaryota</taxon>
        <taxon>Sar</taxon>
        <taxon>Alveolata</taxon>
        <taxon>Apicomplexa</taxon>
    </lineage>
</organism>
<dbReference type="InterPro" id="IPR019972">
    <property type="entry name" value="Ribosomal_uL14_CS"/>
</dbReference>
<evidence type="ECO:0000256" key="2">
    <source>
        <dbReference type="ARBA" id="ARBA00022980"/>
    </source>
</evidence>
<dbReference type="PROSITE" id="PS00049">
    <property type="entry name" value="RIBOSOMAL_L14"/>
    <property type="match status" value="1"/>
</dbReference>
<evidence type="ECO:0000313" key="5">
    <source>
        <dbReference type="EMBL" id="AXP85382.1"/>
    </source>
</evidence>